<keyword evidence="5" id="KW-1185">Reference proteome</keyword>
<dbReference type="PANTHER" id="PTHR19303:SF73">
    <property type="entry name" value="PROTEIN PDC2"/>
    <property type="match status" value="1"/>
</dbReference>
<evidence type="ECO:0000259" key="3">
    <source>
        <dbReference type="Pfam" id="PF12584"/>
    </source>
</evidence>
<evidence type="ECO:0000256" key="1">
    <source>
        <dbReference type="SAM" id="MobiDB-lite"/>
    </source>
</evidence>
<sequence length="744" mass="82650">MKDGWQGLKGDTTSCSKLCAAKVHRLTIHTSLNQWRDSVLKKTLSKYELFDLYNADETGLFWRLLPNKTMDFKGQQCHGGKAPKDRFTVLTCANMDGSHELPLFVIGKFKTPRCFKGVRKLPVEYQANSKAWMTAGIFTEWLQEFDKMVCRQKRKVLLTLDNCTAHPKVDNLKAVELLFLPSNTTSKSQPCDMGMINNLKCHYRGTLLKRIINHVDEGNDFDNFKLTLLDAVIILKQAWEKVEPATIRNCFKKANFKASETETEGENEIEAEDTDVQPFLSRLLVENGIPDSLDDLENLDQDVPTVPSLSEEMNPSTTDSERENQTEQAADDEDDQGNFILGIEQAAELTFTSGSYSLKRACPVAVTTSPFFSVSPVSGTEDEESGGGGGGGAGQGMTLAPLSPASSQALPVTVCMNMRRDAADNLTSKMSVSVEGWQETFHADVTFVHPFHTSHKVFTSGKQKYLQLLIQGCVAGAKFTLREPRLESIACRDVDLVLMNPPHQALQVNLHQSVSLLWALEANLVQLPSLDLNFSCQYSCNLDTSSQGQAPPATRVYHYSCSIYDFQTQYLLSYTVSSIEEDKACSVGETAVLDIRVQQVADLDLTDGVKLAYTVKANGSIWAIGGKSSGFFTLKEGKHSIVLDVVPMQAGQLFYPLVTLYRCMDQVEDASVSESESSESDDNDSSPLQTKHTKPMREREGSLSQLPYRLLEFTRSQVFNESRSRQINVRPCSANSDIDVTLVR</sequence>
<dbReference type="EMBL" id="BMAT01011349">
    <property type="protein sequence ID" value="GFR71064.1"/>
    <property type="molecule type" value="Genomic_DNA"/>
</dbReference>
<comment type="caution">
    <text evidence="4">The sequence shown here is derived from an EMBL/GenBank/DDBJ whole genome shotgun (WGS) entry which is preliminary data.</text>
</comment>
<feature type="domain" description="TRAPPC10/Trs130 C-terminal" evidence="3">
    <location>
        <begin position="580"/>
        <end position="728"/>
    </location>
</feature>
<dbReference type="Proteomes" id="UP000762676">
    <property type="component" value="Unassembled WGS sequence"/>
</dbReference>
<gene>
    <name evidence="4" type="ORF">ElyMa_005669000</name>
</gene>
<proteinExistence type="predicted"/>
<feature type="region of interest" description="Disordered" evidence="1">
    <location>
        <begin position="291"/>
        <end position="336"/>
    </location>
</feature>
<dbReference type="InterPro" id="IPR050863">
    <property type="entry name" value="CenT-Element_Derived"/>
</dbReference>
<protein>
    <submittedName>
        <fullName evidence="4">Tigger transposable element-derived protein</fullName>
    </submittedName>
</protein>
<evidence type="ECO:0000259" key="2">
    <source>
        <dbReference type="Pfam" id="PF03184"/>
    </source>
</evidence>
<organism evidence="4 5">
    <name type="scientific">Elysia marginata</name>
    <dbReference type="NCBI Taxonomy" id="1093978"/>
    <lineage>
        <taxon>Eukaryota</taxon>
        <taxon>Metazoa</taxon>
        <taxon>Spiralia</taxon>
        <taxon>Lophotrochozoa</taxon>
        <taxon>Mollusca</taxon>
        <taxon>Gastropoda</taxon>
        <taxon>Heterobranchia</taxon>
        <taxon>Euthyneura</taxon>
        <taxon>Panpulmonata</taxon>
        <taxon>Sacoglossa</taxon>
        <taxon>Placobranchoidea</taxon>
        <taxon>Plakobranchidae</taxon>
        <taxon>Elysia</taxon>
    </lineage>
</organism>
<feature type="compositionally biased region" description="Polar residues" evidence="1">
    <location>
        <begin position="307"/>
        <end position="318"/>
    </location>
</feature>
<dbReference type="PANTHER" id="PTHR19303">
    <property type="entry name" value="TRANSPOSON"/>
    <property type="match status" value="1"/>
</dbReference>
<dbReference type="Pfam" id="PF12584">
    <property type="entry name" value="TRAPPC10"/>
    <property type="match status" value="1"/>
</dbReference>
<dbReference type="InterPro" id="IPR022233">
    <property type="entry name" value="TRAPPC10/Trs130_C"/>
</dbReference>
<dbReference type="GO" id="GO:0003677">
    <property type="term" value="F:DNA binding"/>
    <property type="evidence" value="ECO:0007669"/>
    <property type="project" value="TreeGrafter"/>
</dbReference>
<dbReference type="AlphaFoldDB" id="A0AAV4FDL4"/>
<dbReference type="InterPro" id="IPR004875">
    <property type="entry name" value="DDE_SF_endonuclease_dom"/>
</dbReference>
<dbReference type="Pfam" id="PF03184">
    <property type="entry name" value="DDE_1"/>
    <property type="match status" value="1"/>
</dbReference>
<name>A0AAV4FDL4_9GAST</name>
<evidence type="ECO:0000313" key="5">
    <source>
        <dbReference type="Proteomes" id="UP000762676"/>
    </source>
</evidence>
<accession>A0AAV4FDL4</accession>
<evidence type="ECO:0000313" key="4">
    <source>
        <dbReference type="EMBL" id="GFR71064.1"/>
    </source>
</evidence>
<dbReference type="GO" id="GO:0005634">
    <property type="term" value="C:nucleus"/>
    <property type="evidence" value="ECO:0007669"/>
    <property type="project" value="TreeGrafter"/>
</dbReference>
<feature type="region of interest" description="Disordered" evidence="1">
    <location>
        <begin position="373"/>
        <end position="403"/>
    </location>
</feature>
<reference evidence="4 5" key="1">
    <citation type="journal article" date="2021" name="Elife">
        <title>Chloroplast acquisition without the gene transfer in kleptoplastic sea slugs, Plakobranchus ocellatus.</title>
        <authorList>
            <person name="Maeda T."/>
            <person name="Takahashi S."/>
            <person name="Yoshida T."/>
            <person name="Shimamura S."/>
            <person name="Takaki Y."/>
            <person name="Nagai Y."/>
            <person name="Toyoda A."/>
            <person name="Suzuki Y."/>
            <person name="Arimoto A."/>
            <person name="Ishii H."/>
            <person name="Satoh N."/>
            <person name="Nishiyama T."/>
            <person name="Hasebe M."/>
            <person name="Maruyama T."/>
            <person name="Minagawa J."/>
            <person name="Obokata J."/>
            <person name="Shigenobu S."/>
        </authorList>
    </citation>
    <scope>NUCLEOTIDE SEQUENCE [LARGE SCALE GENOMIC DNA]</scope>
</reference>
<feature type="region of interest" description="Disordered" evidence="1">
    <location>
        <begin position="671"/>
        <end position="703"/>
    </location>
</feature>
<feature type="compositionally biased region" description="Gly residues" evidence="1">
    <location>
        <begin position="386"/>
        <end position="395"/>
    </location>
</feature>
<feature type="domain" description="DDE-1" evidence="2">
    <location>
        <begin position="84"/>
        <end position="251"/>
    </location>
</feature>